<evidence type="ECO:0000259" key="1">
    <source>
        <dbReference type="Pfam" id="PF05099"/>
    </source>
</evidence>
<dbReference type="InterPro" id="IPR007791">
    <property type="entry name" value="DjlA_N"/>
</dbReference>
<proteinExistence type="predicted"/>
<accession>A0ABX1N6Z1</accession>
<organism evidence="2 3">
    <name type="scientific">Aromatoleum buckelii</name>
    <dbReference type="NCBI Taxonomy" id="200254"/>
    <lineage>
        <taxon>Bacteria</taxon>
        <taxon>Pseudomonadati</taxon>
        <taxon>Pseudomonadota</taxon>
        <taxon>Betaproteobacteria</taxon>
        <taxon>Rhodocyclales</taxon>
        <taxon>Rhodocyclaceae</taxon>
        <taxon>Aromatoleum</taxon>
    </lineage>
</organism>
<keyword evidence="3" id="KW-1185">Reference proteome</keyword>
<dbReference type="SUPFAM" id="SSF158682">
    <property type="entry name" value="TerB-like"/>
    <property type="match status" value="1"/>
</dbReference>
<evidence type="ECO:0000313" key="3">
    <source>
        <dbReference type="Proteomes" id="UP000601990"/>
    </source>
</evidence>
<dbReference type="CDD" id="cd07313">
    <property type="entry name" value="terB_like_2"/>
    <property type="match status" value="1"/>
</dbReference>
<gene>
    <name evidence="2" type="ORF">GO608_17075</name>
</gene>
<reference evidence="2" key="1">
    <citation type="submission" date="2019-12" db="EMBL/GenBank/DDBJ databases">
        <title>Comparative genomics gives insights into the taxonomy of the Azoarcus-Aromatoleum group and reveals separate origins of nif in the plant-associated Azoarcus and non-plant-associated Aromatoleum sub-groups.</title>
        <authorList>
            <person name="Lafos M."/>
            <person name="Maluk M."/>
            <person name="Batista M."/>
            <person name="Junghare M."/>
            <person name="Carmona M."/>
            <person name="Faoro H."/>
            <person name="Cruz L.M."/>
            <person name="Battistoni F."/>
            <person name="De Souza E."/>
            <person name="Pedrosa F."/>
            <person name="Chen W.-M."/>
            <person name="Poole P.S."/>
            <person name="Dixon R.A."/>
            <person name="James E.K."/>
        </authorList>
    </citation>
    <scope>NUCLEOTIDE SEQUENCE</scope>
    <source>
        <strain evidence="2">U120</strain>
    </source>
</reference>
<dbReference type="Pfam" id="PF05099">
    <property type="entry name" value="TerB"/>
    <property type="match status" value="1"/>
</dbReference>
<dbReference type="Gene3D" id="1.10.3680.10">
    <property type="entry name" value="TerB-like"/>
    <property type="match status" value="1"/>
</dbReference>
<sequence length="160" mass="17529">MLTKLMALLSGELQPEGLETGPFERRHIAVAVLLLEAMYIDHRATEREHAAVGRLLHKHFGLAEDVARQLVAIADERFAEVLDDWEFAEAVRAGFDAAERQEVLTMLWEVAYADGDLVRLEDRLMNRLAKQLEIGPQAADAARAAAVARAGLLDDGAGGS</sequence>
<evidence type="ECO:0000313" key="2">
    <source>
        <dbReference type="EMBL" id="NMF95026.1"/>
    </source>
</evidence>
<dbReference type="InterPro" id="IPR029024">
    <property type="entry name" value="TerB-like"/>
</dbReference>
<dbReference type="Proteomes" id="UP000601990">
    <property type="component" value="Unassembled WGS sequence"/>
</dbReference>
<name>A0ABX1N6Z1_9RHOO</name>
<dbReference type="RefSeq" id="WP_169200229.1">
    <property type="nucleotide sequence ID" value="NZ_WTVH02000009.1"/>
</dbReference>
<comment type="caution">
    <text evidence="2">The sequence shown here is derived from an EMBL/GenBank/DDBJ whole genome shotgun (WGS) entry which is preliminary data.</text>
</comment>
<protein>
    <submittedName>
        <fullName evidence="2">TerB family tellurite resistance protein</fullName>
    </submittedName>
</protein>
<dbReference type="EMBL" id="WTVH01000044">
    <property type="protein sequence ID" value="NMF95026.1"/>
    <property type="molecule type" value="Genomic_DNA"/>
</dbReference>
<feature type="domain" description="Co-chaperone DjlA N-terminal" evidence="1">
    <location>
        <begin position="27"/>
        <end position="144"/>
    </location>
</feature>